<keyword evidence="1" id="KW-0812">Transmembrane</keyword>
<keyword evidence="3" id="KW-1185">Reference proteome</keyword>
<evidence type="ECO:0000256" key="1">
    <source>
        <dbReference type="SAM" id="Phobius"/>
    </source>
</evidence>
<keyword evidence="1" id="KW-1133">Transmembrane helix</keyword>
<dbReference type="Proteomes" id="UP000265703">
    <property type="component" value="Unassembled WGS sequence"/>
</dbReference>
<reference evidence="2 3" key="1">
    <citation type="submission" date="2018-06" db="EMBL/GenBank/DDBJ databases">
        <title>Comparative genomics reveals the genomic features of Rhizophagus irregularis, R. cerebriforme, R. diaphanum and Gigaspora rosea, and their symbiotic lifestyle signature.</title>
        <authorList>
            <person name="Morin E."/>
            <person name="San Clemente H."/>
            <person name="Chen E.C.H."/>
            <person name="De La Providencia I."/>
            <person name="Hainaut M."/>
            <person name="Kuo A."/>
            <person name="Kohler A."/>
            <person name="Murat C."/>
            <person name="Tang N."/>
            <person name="Roy S."/>
            <person name="Loubradou J."/>
            <person name="Henrissat B."/>
            <person name="Grigoriev I.V."/>
            <person name="Corradi N."/>
            <person name="Roux C."/>
            <person name="Martin F.M."/>
        </authorList>
    </citation>
    <scope>NUCLEOTIDE SEQUENCE [LARGE SCALE GENOMIC DNA]</scope>
    <source>
        <strain evidence="2 3">DAOM 227022</strain>
    </source>
</reference>
<keyword evidence="1" id="KW-0472">Membrane</keyword>
<dbReference type="EMBL" id="QKYT01000435">
    <property type="protein sequence ID" value="RIA85272.1"/>
    <property type="molecule type" value="Genomic_DNA"/>
</dbReference>
<dbReference type="STRING" id="658196.A0A397SI51"/>
<feature type="transmembrane region" description="Helical" evidence="1">
    <location>
        <begin position="46"/>
        <end position="66"/>
    </location>
</feature>
<evidence type="ECO:0000313" key="2">
    <source>
        <dbReference type="EMBL" id="RIA85272.1"/>
    </source>
</evidence>
<protein>
    <submittedName>
        <fullName evidence="2">Uncharacterized protein</fullName>
    </submittedName>
</protein>
<evidence type="ECO:0000313" key="3">
    <source>
        <dbReference type="Proteomes" id="UP000265703"/>
    </source>
</evidence>
<name>A0A397SI51_9GLOM</name>
<dbReference type="AlphaFoldDB" id="A0A397SI51"/>
<organism evidence="2 3">
    <name type="scientific">Glomus cerebriforme</name>
    <dbReference type="NCBI Taxonomy" id="658196"/>
    <lineage>
        <taxon>Eukaryota</taxon>
        <taxon>Fungi</taxon>
        <taxon>Fungi incertae sedis</taxon>
        <taxon>Mucoromycota</taxon>
        <taxon>Glomeromycotina</taxon>
        <taxon>Glomeromycetes</taxon>
        <taxon>Glomerales</taxon>
        <taxon>Glomeraceae</taxon>
        <taxon>Glomus</taxon>
    </lineage>
</organism>
<comment type="caution">
    <text evidence="2">The sequence shown here is derived from an EMBL/GenBank/DDBJ whole genome shotgun (WGS) entry which is preliminary data.</text>
</comment>
<gene>
    <name evidence="2" type="ORF">C1645_715126</name>
</gene>
<proteinExistence type="predicted"/>
<accession>A0A397SI51</accession>
<sequence length="67" mass="7790">MNSAILQKFVNISVINSFKQAGKRQITPCFSSLFLQKRNLATSKEVTVRLFLFKQLFYIIPFSFIMP</sequence>